<dbReference type="Gene3D" id="3.40.50.1170">
    <property type="entry name" value="L-asparaginase, N-terminal domain"/>
    <property type="match status" value="1"/>
</dbReference>
<dbReference type="Pfam" id="PF17763">
    <property type="entry name" value="Asparaginase_C"/>
    <property type="match status" value="1"/>
</dbReference>
<evidence type="ECO:0000256" key="4">
    <source>
        <dbReference type="PIRSR" id="PIRSR001220-2"/>
    </source>
</evidence>
<dbReference type="PANTHER" id="PTHR11707:SF28">
    <property type="entry name" value="60 KDA LYSOPHOSPHOLIPASE"/>
    <property type="match status" value="1"/>
</dbReference>
<dbReference type="SMART" id="SM00870">
    <property type="entry name" value="Asparaginase"/>
    <property type="match status" value="1"/>
</dbReference>
<dbReference type="PRINTS" id="PR00139">
    <property type="entry name" value="ASNGLNASE"/>
</dbReference>
<dbReference type="RefSeq" id="WP_146915821.1">
    <property type="nucleotide sequence ID" value="NZ_CP042430.1"/>
</dbReference>
<dbReference type="PANTHER" id="PTHR11707">
    <property type="entry name" value="L-ASPARAGINASE"/>
    <property type="match status" value="1"/>
</dbReference>
<feature type="binding site" evidence="4">
    <location>
        <begin position="92"/>
        <end position="93"/>
    </location>
    <ligand>
        <name>substrate</name>
    </ligand>
</feature>
<accession>A0A5B8U0P2</accession>
<organism evidence="7 8">
    <name type="scientific">Baekduia soli</name>
    <dbReference type="NCBI Taxonomy" id="496014"/>
    <lineage>
        <taxon>Bacteria</taxon>
        <taxon>Bacillati</taxon>
        <taxon>Actinomycetota</taxon>
        <taxon>Thermoleophilia</taxon>
        <taxon>Solirubrobacterales</taxon>
        <taxon>Baekduiaceae</taxon>
        <taxon>Baekduia</taxon>
    </lineage>
</organism>
<evidence type="ECO:0000313" key="8">
    <source>
        <dbReference type="Proteomes" id="UP000321805"/>
    </source>
</evidence>
<dbReference type="PROSITE" id="PS51732">
    <property type="entry name" value="ASN_GLN_ASE_3"/>
    <property type="match status" value="1"/>
</dbReference>
<sequence length="343" mass="34688">MSAGLPRVDYLALGGTIASVVPEGAAGAVPTLTAADLVASVDGLLDVADVRAVQFRQTSSGSLTFSDLLELVAEIERRVADGAAGIVITQGTDAIEEVAFAVDLLYAGEAPVVVSGAMRNPSLPGADGPANVLGAVQVAISPAARGLGALVVLADEIHAARFVKKSHASSVTAFRSPATGPIGWLSEGRPFIATRPVGRSTLHVAADAEVPPVALVRLTLGDDGRVLDALEGLGYRGAVIEAFGGGHVAPVTVERIERLVAAMPVAYVTRTGAGEALAETYRFHGSEIHLLELGLLRAGGLDGLKARLVLAFALAAGHRGPGLADALQRHAQTAGAVAGPPGA</sequence>
<dbReference type="PIRSF" id="PIRSF001220">
    <property type="entry name" value="L-ASNase_gatD"/>
    <property type="match status" value="1"/>
</dbReference>
<keyword evidence="8" id="KW-1185">Reference proteome</keyword>
<dbReference type="Proteomes" id="UP000321805">
    <property type="component" value="Chromosome"/>
</dbReference>
<dbReference type="GO" id="GO:0004067">
    <property type="term" value="F:asparaginase activity"/>
    <property type="evidence" value="ECO:0007669"/>
    <property type="project" value="UniProtKB-UniRule"/>
</dbReference>
<dbReference type="PIRSF" id="PIRSF500176">
    <property type="entry name" value="L_ASNase"/>
    <property type="match status" value="1"/>
</dbReference>
<evidence type="ECO:0000256" key="1">
    <source>
        <dbReference type="ARBA" id="ARBA00010518"/>
    </source>
</evidence>
<evidence type="ECO:0000259" key="6">
    <source>
        <dbReference type="Pfam" id="PF17763"/>
    </source>
</evidence>
<dbReference type="SUPFAM" id="SSF53774">
    <property type="entry name" value="Glutaminase/Asparaginase"/>
    <property type="match status" value="1"/>
</dbReference>
<gene>
    <name evidence="7" type="ORF">FSW04_02290</name>
</gene>
<dbReference type="Gene3D" id="3.40.50.40">
    <property type="match status" value="1"/>
</dbReference>
<name>A0A5B8U0P2_9ACTN</name>
<dbReference type="InterPro" id="IPR027473">
    <property type="entry name" value="L-asparaginase_C"/>
</dbReference>
<comment type="similarity">
    <text evidence="1">Belongs to the asparaginase 1 family.</text>
</comment>
<proteinExistence type="inferred from homology"/>
<dbReference type="EMBL" id="CP042430">
    <property type="protein sequence ID" value="QEC46522.1"/>
    <property type="molecule type" value="Genomic_DNA"/>
</dbReference>
<feature type="domain" description="Asparaginase/glutaminase C-terminal" evidence="6">
    <location>
        <begin position="213"/>
        <end position="318"/>
    </location>
</feature>
<dbReference type="InterPro" id="IPR004550">
    <property type="entry name" value="AsnASE_II"/>
</dbReference>
<feature type="binding site" evidence="4">
    <location>
        <position position="60"/>
    </location>
    <ligand>
        <name>substrate</name>
    </ligand>
</feature>
<dbReference type="InterPro" id="IPR036152">
    <property type="entry name" value="Asp/glu_Ase-like_sf"/>
</dbReference>
<dbReference type="CDD" id="cd08964">
    <property type="entry name" value="L-asparaginase_II"/>
    <property type="match status" value="1"/>
</dbReference>
<protein>
    <submittedName>
        <fullName evidence="7">Asparaginase</fullName>
    </submittedName>
</protein>
<evidence type="ECO:0000259" key="5">
    <source>
        <dbReference type="Pfam" id="PF00710"/>
    </source>
</evidence>
<feature type="active site" description="O-isoaspartyl threonine intermediate" evidence="3">
    <location>
        <position position="16"/>
    </location>
</feature>
<evidence type="ECO:0000256" key="3">
    <source>
        <dbReference type="PIRSR" id="PIRSR001220-1"/>
    </source>
</evidence>
<dbReference type="GO" id="GO:0006528">
    <property type="term" value="P:asparagine metabolic process"/>
    <property type="evidence" value="ECO:0007669"/>
    <property type="project" value="InterPro"/>
</dbReference>
<dbReference type="InterPro" id="IPR040919">
    <property type="entry name" value="Asparaginase_C"/>
</dbReference>
<dbReference type="Pfam" id="PF00710">
    <property type="entry name" value="Asparaginase"/>
    <property type="match status" value="1"/>
</dbReference>
<reference evidence="7 8" key="1">
    <citation type="journal article" date="2018" name="J. Microbiol.">
        <title>Baekduia soli gen. nov., sp. nov., a novel bacterium isolated from the soil of Baekdu Mountain and proposal of a novel family name, Baekduiaceae fam. nov.</title>
        <authorList>
            <person name="An D.S."/>
            <person name="Siddiqi M.Z."/>
            <person name="Kim K.H."/>
            <person name="Yu H.S."/>
            <person name="Im W.T."/>
        </authorList>
    </citation>
    <scope>NUCLEOTIDE SEQUENCE [LARGE SCALE GENOMIC DNA]</scope>
    <source>
        <strain evidence="7 8">BR7-21</strain>
    </source>
</reference>
<keyword evidence="2" id="KW-0378">Hydrolase</keyword>
<evidence type="ECO:0000256" key="2">
    <source>
        <dbReference type="ARBA" id="ARBA00022801"/>
    </source>
</evidence>
<dbReference type="InterPro" id="IPR006034">
    <property type="entry name" value="Asparaginase/glutaminase-like"/>
</dbReference>
<feature type="domain" description="L-asparaginase N-terminal" evidence="5">
    <location>
        <begin position="10"/>
        <end position="194"/>
    </location>
</feature>
<dbReference type="InterPro" id="IPR027474">
    <property type="entry name" value="L-asparaginase_N"/>
</dbReference>
<dbReference type="KEGG" id="bsol:FSW04_02290"/>
<evidence type="ECO:0000313" key="7">
    <source>
        <dbReference type="EMBL" id="QEC46522.1"/>
    </source>
</evidence>
<dbReference type="InterPro" id="IPR037152">
    <property type="entry name" value="L-asparaginase_N_sf"/>
</dbReference>
<dbReference type="OrthoDB" id="9788068at2"/>
<dbReference type="AlphaFoldDB" id="A0A5B8U0P2"/>